<dbReference type="GO" id="GO:0005975">
    <property type="term" value="P:carbohydrate metabolic process"/>
    <property type="evidence" value="ECO:0007669"/>
    <property type="project" value="InterPro"/>
</dbReference>
<dbReference type="FunFam" id="3.30.2080.10:FF:000001">
    <property type="entry name" value="Alpha-1,2-mannosidase subfamily"/>
    <property type="match status" value="1"/>
</dbReference>
<dbReference type="InterPro" id="IPR005887">
    <property type="entry name" value="GH92_a_mannosidase_put"/>
</dbReference>
<dbReference type="SUPFAM" id="SSF48208">
    <property type="entry name" value="Six-hairpin glycosidases"/>
    <property type="match status" value="1"/>
</dbReference>
<comment type="caution">
    <text evidence="2">The sequence shown here is derived from an EMBL/GenBank/DDBJ whole genome shotgun (WGS) entry which is preliminary data.</text>
</comment>
<sequence>MIIHTIDTRHGTANDATFSHGNCLPYTGLPWGMNYFAPSTANNRGAWWFHPNDRTFEGYRITHQPSPWMGDFSHLTMTPISGLVKDLSLYHITSSYRPEEAIFNPTRLKITQCRYQITSELIPSMYGGLLDITYKDTQASENGLVLHLPGQYKVAQEDSNLLSLSVINFADCEDKNFTFYCILKTSQPFTISEQKTTEENGAVQLHFGDSQQISIHFATSFISQEQAQLNLKREQDWSKEDYLTKAEAAWEDLLSRIQIEHHNQDEVSTFYHNFYRTFLFPQTFYEYDKDNRKIHYDTTSKSIKTGPLYTNNGFWDTFRTVYPLYSLIATEQYSDMLEGFLNSYRETGFLPKWLSPDERGLMPGTLIDAVIADAASKEIRLDLMPEFLDAMIKGATVQSSKTNYGRRGTKDYLQLGYVPLNHHESVNHTLDYAFSDYCISQVAKKLGKDDIAQKYAQQAKNYRNIFDPVTGFMRAKDTDGNFRPDFLPTRWGRDYAEGSAWQTSWSVLHDFAGLISCYGSSEAFEKKLIKLCNQRPDFNVEGYGFEIHEMSELAALEFGQVAISNQPSFHYPYLFSYIGKPWMATPLLRQLMTETFNNGYEGYPGDEDNGTTAAWYIFSSLGFYPVTAASNQYVLGIPLWDKAIINLSSGKQLTILAQPNAPQQLFVDHIDLNKKTITETFLNHDDIIKGGELSFELGIVPNPRSYTANELPYSMTTDTTNTSND</sequence>
<dbReference type="EMBL" id="PKIB01000003">
    <property type="protein sequence ID" value="PLA54146.1"/>
    <property type="molecule type" value="Genomic_DNA"/>
</dbReference>
<protein>
    <submittedName>
        <fullName evidence="2">Alpha-mannosidase</fullName>
    </submittedName>
</protein>
<dbReference type="GO" id="GO:0000224">
    <property type="term" value="F:peptide-N4-(N-acetyl-beta-glucosaminyl)asparagine amidase activity"/>
    <property type="evidence" value="ECO:0007669"/>
    <property type="project" value="TreeGrafter"/>
</dbReference>
<dbReference type="InterPro" id="IPR050883">
    <property type="entry name" value="PNGase"/>
</dbReference>
<dbReference type="PANTHER" id="PTHR12143">
    <property type="entry name" value="PEPTIDE N-GLYCANASE PNGASE -RELATED"/>
    <property type="match status" value="1"/>
</dbReference>
<dbReference type="Gene3D" id="1.20.1050.60">
    <property type="entry name" value="alpha-1,2-mannosidase"/>
    <property type="match status" value="1"/>
</dbReference>
<dbReference type="InterPro" id="IPR014718">
    <property type="entry name" value="GH-type_carb-bd"/>
</dbReference>
<dbReference type="Proteomes" id="UP000235073">
    <property type="component" value="Unassembled WGS sequence"/>
</dbReference>
<dbReference type="Gene3D" id="2.70.98.10">
    <property type="match status" value="1"/>
</dbReference>
<dbReference type="Gene3D" id="3.30.2080.10">
    <property type="entry name" value="GH92 mannosidase domain"/>
    <property type="match status" value="1"/>
</dbReference>
<dbReference type="InterPro" id="IPR012939">
    <property type="entry name" value="Glyco_hydro_92"/>
</dbReference>
<dbReference type="Pfam" id="PF07971">
    <property type="entry name" value="Glyco_hydro_92"/>
    <property type="match status" value="1"/>
</dbReference>
<reference evidence="2 3" key="1">
    <citation type="submission" date="2017-12" db="EMBL/GenBank/DDBJ databases">
        <title>Phylogenetic diversity of female urinary microbiome.</title>
        <authorList>
            <person name="Thomas-White K."/>
            <person name="Wolfe A.J."/>
        </authorList>
    </citation>
    <scope>NUCLEOTIDE SEQUENCE [LARGE SCALE GENOMIC DNA]</scope>
    <source>
        <strain evidence="2 3">UMB0733</strain>
    </source>
</reference>
<evidence type="ECO:0000313" key="3">
    <source>
        <dbReference type="Proteomes" id="UP000235073"/>
    </source>
</evidence>
<dbReference type="RefSeq" id="WP_013852155.1">
    <property type="nucleotide sequence ID" value="NZ_PKIB01000003.1"/>
</dbReference>
<organism evidence="2 3">
    <name type="scientific">Streptococcus macedonicus</name>
    <name type="common">Streptococcus gallolyticus macedonicus</name>
    <dbReference type="NCBI Taxonomy" id="59310"/>
    <lineage>
        <taxon>Bacteria</taxon>
        <taxon>Bacillati</taxon>
        <taxon>Bacillota</taxon>
        <taxon>Bacilli</taxon>
        <taxon>Lactobacillales</taxon>
        <taxon>Streptococcaceae</taxon>
        <taxon>Streptococcus</taxon>
    </lineage>
</organism>
<gene>
    <name evidence="2" type="ORF">CYK21_05820</name>
</gene>
<dbReference type="PANTHER" id="PTHR12143:SF43">
    <property type="entry name" value="PUTATIVE-RELATED"/>
    <property type="match status" value="1"/>
</dbReference>
<dbReference type="GO" id="GO:0006516">
    <property type="term" value="P:glycoprotein catabolic process"/>
    <property type="evidence" value="ECO:0007669"/>
    <property type="project" value="TreeGrafter"/>
</dbReference>
<dbReference type="GO" id="GO:0030246">
    <property type="term" value="F:carbohydrate binding"/>
    <property type="evidence" value="ECO:0007669"/>
    <property type="project" value="InterPro"/>
</dbReference>
<evidence type="ECO:0000259" key="1">
    <source>
        <dbReference type="Pfam" id="PF07971"/>
    </source>
</evidence>
<name>A0A2I1YH49_STRMC</name>
<accession>A0A2I1YH49</accession>
<dbReference type="GO" id="GO:0005829">
    <property type="term" value="C:cytosol"/>
    <property type="evidence" value="ECO:0007669"/>
    <property type="project" value="TreeGrafter"/>
</dbReference>
<feature type="domain" description="Glycosyl hydrolase family 92" evidence="1">
    <location>
        <begin position="226"/>
        <end position="698"/>
    </location>
</feature>
<proteinExistence type="predicted"/>
<dbReference type="Gene3D" id="1.20.1610.10">
    <property type="entry name" value="alpha-1,2-mannosidases domains"/>
    <property type="match status" value="1"/>
</dbReference>
<dbReference type="AlphaFoldDB" id="A0A2I1YH49"/>
<dbReference type="NCBIfam" id="TIGR01180">
    <property type="entry name" value="aman2_put"/>
    <property type="match status" value="1"/>
</dbReference>
<evidence type="ECO:0000313" key="2">
    <source>
        <dbReference type="EMBL" id="PLA54146.1"/>
    </source>
</evidence>
<dbReference type="InterPro" id="IPR008928">
    <property type="entry name" value="6-hairpin_glycosidase_sf"/>
</dbReference>